<dbReference type="PROSITE" id="PS00092">
    <property type="entry name" value="N6_MTASE"/>
    <property type="match status" value="1"/>
</dbReference>
<dbReference type="RefSeq" id="WP_326927848.1">
    <property type="nucleotide sequence ID" value="NZ_CP123443.1"/>
</dbReference>
<dbReference type="SUPFAM" id="SSF53335">
    <property type="entry name" value="S-adenosyl-L-methionine-dependent methyltransferases"/>
    <property type="match status" value="1"/>
</dbReference>
<dbReference type="Gene3D" id="3.40.50.150">
    <property type="entry name" value="Vaccinia Virus protein VP39"/>
    <property type="match status" value="1"/>
</dbReference>
<dbReference type="InterPro" id="IPR004398">
    <property type="entry name" value="RNA_MeTrfase_RsmD"/>
</dbReference>
<dbReference type="GO" id="GO:0008168">
    <property type="term" value="F:methyltransferase activity"/>
    <property type="evidence" value="ECO:0007669"/>
    <property type="project" value="UniProtKB-KW"/>
</dbReference>
<reference evidence="3 4" key="1">
    <citation type="submission" date="2023-04" db="EMBL/GenBank/DDBJ databases">
        <title>Spirochaete genome identified in red abalone sample constitutes a novel genus.</title>
        <authorList>
            <person name="Sharma S.P."/>
            <person name="Purcell C.M."/>
            <person name="Hyde J.R."/>
            <person name="Severin A.J."/>
        </authorList>
    </citation>
    <scope>NUCLEOTIDE SEQUENCE [LARGE SCALE GENOMIC DNA]</scope>
    <source>
        <strain evidence="3 4">SP-2023</strain>
    </source>
</reference>
<dbReference type="Pfam" id="PF03602">
    <property type="entry name" value="Cons_hypoth95"/>
    <property type="match status" value="1"/>
</dbReference>
<accession>A0ABY8MI12</accession>
<name>A0ABY8MI12_9SPIO</name>
<evidence type="ECO:0000313" key="3">
    <source>
        <dbReference type="EMBL" id="WGK69662.1"/>
    </source>
</evidence>
<evidence type="ECO:0000256" key="2">
    <source>
        <dbReference type="ARBA" id="ARBA00022679"/>
    </source>
</evidence>
<evidence type="ECO:0000313" key="4">
    <source>
        <dbReference type="Proteomes" id="UP001228690"/>
    </source>
</evidence>
<dbReference type="PANTHER" id="PTHR43542">
    <property type="entry name" value="METHYLTRANSFERASE"/>
    <property type="match status" value="1"/>
</dbReference>
<dbReference type="Proteomes" id="UP001228690">
    <property type="component" value="Chromosome"/>
</dbReference>
<keyword evidence="1 3" id="KW-0489">Methyltransferase</keyword>
<dbReference type="InterPro" id="IPR029063">
    <property type="entry name" value="SAM-dependent_MTases_sf"/>
</dbReference>
<keyword evidence="2" id="KW-0808">Transferase</keyword>
<organism evidence="3 4">
    <name type="scientific">Candidatus Haliotispira prima</name>
    <dbReference type="NCBI Taxonomy" id="3034016"/>
    <lineage>
        <taxon>Bacteria</taxon>
        <taxon>Pseudomonadati</taxon>
        <taxon>Spirochaetota</taxon>
        <taxon>Spirochaetia</taxon>
        <taxon>Spirochaetales</taxon>
        <taxon>Spirochaetaceae</taxon>
        <taxon>Candidatus Haliotispira</taxon>
    </lineage>
</organism>
<dbReference type="EMBL" id="CP123443">
    <property type="protein sequence ID" value="WGK69662.1"/>
    <property type="molecule type" value="Genomic_DNA"/>
</dbReference>
<dbReference type="InterPro" id="IPR002052">
    <property type="entry name" value="DNA_methylase_N6_adenine_CS"/>
</dbReference>
<dbReference type="CDD" id="cd02440">
    <property type="entry name" value="AdoMet_MTases"/>
    <property type="match status" value="1"/>
</dbReference>
<sequence>MRITAGLYKGRSLRCPKEDIRPVMSKMRESIFSMMVSRFGSLENLRFLDLFCGSAIMSVEAASRGISFIEAVDKDRRKKKILEENLSIVQVPRKLHIVDVYRYLAQAARPAREPAEPFDIIYIDPPFQMDNKAKILQSLAPSLYHENSLVMIHLPKQEESLLPPSLSPEHSTDKAGKQAGGLVLERTKYYGGSALCLYGQGPVFSGTPDKQGIAGTDRIS</sequence>
<proteinExistence type="predicted"/>
<evidence type="ECO:0000256" key="1">
    <source>
        <dbReference type="ARBA" id="ARBA00022603"/>
    </source>
</evidence>
<gene>
    <name evidence="3" type="ORF">P0082_02020</name>
</gene>
<protein>
    <submittedName>
        <fullName evidence="3">RsmD family RNA methyltransferase</fullName>
    </submittedName>
</protein>
<dbReference type="GO" id="GO:0032259">
    <property type="term" value="P:methylation"/>
    <property type="evidence" value="ECO:0007669"/>
    <property type="project" value="UniProtKB-KW"/>
</dbReference>
<keyword evidence="4" id="KW-1185">Reference proteome</keyword>
<dbReference type="PANTHER" id="PTHR43542:SF1">
    <property type="entry name" value="METHYLTRANSFERASE"/>
    <property type="match status" value="1"/>
</dbReference>